<feature type="non-terminal residue" evidence="6">
    <location>
        <position position="1"/>
    </location>
</feature>
<reference evidence="6 7" key="1">
    <citation type="submission" date="2020-02" db="EMBL/GenBank/DDBJ databases">
        <title>Bird 10,000 Genomes (B10K) Project - Family phase.</title>
        <authorList>
            <person name="Zhang G."/>
        </authorList>
    </citation>
    <scope>NUCLEOTIDE SEQUENCE [LARGE SCALE GENOMIC DNA]</scope>
    <source>
        <strain evidence="6">B10K-DU-013-51</strain>
        <tissue evidence="6">Mixed tissue sample</tissue>
    </source>
</reference>
<evidence type="ECO:0000256" key="3">
    <source>
        <dbReference type="SAM" id="SignalP"/>
    </source>
</evidence>
<evidence type="ECO:0000313" key="7">
    <source>
        <dbReference type="Proteomes" id="UP000586704"/>
    </source>
</evidence>
<dbReference type="Pfam" id="PF14941">
    <property type="entry name" value="OAF_N"/>
    <property type="match status" value="1"/>
</dbReference>
<comment type="caution">
    <text evidence="6">The sequence shown here is derived from an EMBL/GenBank/DDBJ whole genome shotgun (WGS) entry which is preliminary data.</text>
</comment>
<gene>
    <name evidence="6" type="primary">Oaf</name>
    <name evidence="6" type="ORF">CEYCYA_R10437</name>
</gene>
<evidence type="ECO:0000256" key="2">
    <source>
        <dbReference type="ARBA" id="ARBA00021639"/>
    </source>
</evidence>
<dbReference type="InterPro" id="IPR053894">
    <property type="entry name" value="OAF_N"/>
</dbReference>
<feature type="domain" description="Out at first C-terminal" evidence="5">
    <location>
        <begin position="216"/>
        <end position="284"/>
    </location>
</feature>
<dbReference type="Proteomes" id="UP000586704">
    <property type="component" value="Unassembled WGS sequence"/>
</dbReference>
<evidence type="ECO:0000313" key="6">
    <source>
        <dbReference type="EMBL" id="NXY90771.1"/>
    </source>
</evidence>
<evidence type="ECO:0000259" key="4">
    <source>
        <dbReference type="Pfam" id="PF14941"/>
    </source>
</evidence>
<accession>A0A7L4NMM4</accession>
<proteinExistence type="inferred from homology"/>
<feature type="domain" description="Out at first protein BRICHOS-like" evidence="4">
    <location>
        <begin position="31"/>
        <end position="179"/>
    </location>
</feature>
<dbReference type="PANTHER" id="PTHR13423">
    <property type="entry name" value="OUT AT FIRST"/>
    <property type="match status" value="1"/>
</dbReference>
<feature type="non-terminal residue" evidence="6">
    <location>
        <position position="286"/>
    </location>
</feature>
<evidence type="ECO:0000256" key="1">
    <source>
        <dbReference type="ARBA" id="ARBA00005786"/>
    </source>
</evidence>
<organism evidence="6 7">
    <name type="scientific">Ceyx cyanopectus</name>
    <name type="common">Indigo-banded kingfisher</name>
    <dbReference type="NCBI Taxonomy" id="390723"/>
    <lineage>
        <taxon>Eukaryota</taxon>
        <taxon>Metazoa</taxon>
        <taxon>Chordata</taxon>
        <taxon>Craniata</taxon>
        <taxon>Vertebrata</taxon>
        <taxon>Euteleostomi</taxon>
        <taxon>Archelosauria</taxon>
        <taxon>Archosauria</taxon>
        <taxon>Dinosauria</taxon>
        <taxon>Saurischia</taxon>
        <taxon>Theropoda</taxon>
        <taxon>Coelurosauria</taxon>
        <taxon>Aves</taxon>
        <taxon>Neognathae</taxon>
        <taxon>Neoaves</taxon>
        <taxon>Telluraves</taxon>
        <taxon>Coraciimorphae</taxon>
        <taxon>Coraciiformes</taxon>
        <taxon>Alcedinidae</taxon>
        <taxon>Ceyx</taxon>
    </lineage>
</organism>
<feature type="chain" id="PRO_5029490186" description="Out at first protein homolog" evidence="3">
    <location>
        <begin position="25"/>
        <end position="286"/>
    </location>
</feature>
<keyword evidence="7" id="KW-1185">Reference proteome</keyword>
<evidence type="ECO:0000259" key="5">
    <source>
        <dbReference type="Pfam" id="PF22873"/>
    </source>
</evidence>
<dbReference type="PANTHER" id="PTHR13423:SF2">
    <property type="entry name" value="OUT AT FIRST PROTEIN HOMOLOG"/>
    <property type="match status" value="1"/>
</dbReference>
<dbReference type="AlphaFoldDB" id="A0A7L4NMM4"/>
<dbReference type="InterPro" id="IPR053897">
    <property type="entry name" value="Oaf_C"/>
</dbReference>
<dbReference type="EMBL" id="VYZU01085348">
    <property type="protein sequence ID" value="NXY90771.1"/>
    <property type="molecule type" value="Genomic_DNA"/>
</dbReference>
<dbReference type="Pfam" id="PF22873">
    <property type="entry name" value="OAF_C"/>
    <property type="match status" value="1"/>
</dbReference>
<name>A0A7L4NMM4_9AVES</name>
<keyword evidence="3" id="KW-0732">Signal</keyword>
<sequence>MRGPRLPALPALLWLALAPLPGSPGPAARAELRVRVRLPGGQVTEESLQADSRSDCISLELRTADGALVTLTADFRQEVKIFRALILGELERGQSQFQALCFITRLHRNEIIPSESMAKLRQKNPRTVRQAEEVRGLEHLSMDVAVNFSKGAQLSSHIHNVCAEAKEAIYTREEDVKFWLEKGNLPELLSAFLPPGVDGSMFEVLPQAADLPGLQRCRLCWERWKPCVCSYSLSIEWYPCMLKYCKSRDAGGKVSSYKCGIRSCQKGYTFDYYVPQKQLCLWDEET</sequence>
<protein>
    <recommendedName>
        <fullName evidence="2">Out at first protein homolog</fullName>
    </recommendedName>
</protein>
<comment type="similarity">
    <text evidence="1">Belongs to the OAF family.</text>
</comment>
<dbReference type="InterPro" id="IPR026315">
    <property type="entry name" value="Oaf"/>
</dbReference>
<dbReference type="OrthoDB" id="5947176at2759"/>
<feature type="signal peptide" evidence="3">
    <location>
        <begin position="1"/>
        <end position="24"/>
    </location>
</feature>